<feature type="domain" description="MYND-type" evidence="5">
    <location>
        <begin position="290"/>
        <end position="326"/>
    </location>
</feature>
<proteinExistence type="predicted"/>
<evidence type="ECO:0000259" key="5">
    <source>
        <dbReference type="PROSITE" id="PS50865"/>
    </source>
</evidence>
<evidence type="ECO:0000256" key="1">
    <source>
        <dbReference type="ARBA" id="ARBA00022723"/>
    </source>
</evidence>
<dbReference type="EMBL" id="MU151277">
    <property type="protein sequence ID" value="KAF9445845.1"/>
    <property type="molecule type" value="Genomic_DNA"/>
</dbReference>
<accession>A0A9P5X853</accession>
<evidence type="ECO:0000256" key="3">
    <source>
        <dbReference type="ARBA" id="ARBA00022833"/>
    </source>
</evidence>
<dbReference type="Pfam" id="PF01753">
    <property type="entry name" value="zf-MYND"/>
    <property type="match status" value="1"/>
</dbReference>
<dbReference type="InterPro" id="IPR018247">
    <property type="entry name" value="EF_Hand_1_Ca_BS"/>
</dbReference>
<organism evidence="6 7">
    <name type="scientific">Macrolepiota fuliginosa MF-IS2</name>
    <dbReference type="NCBI Taxonomy" id="1400762"/>
    <lineage>
        <taxon>Eukaryota</taxon>
        <taxon>Fungi</taxon>
        <taxon>Dikarya</taxon>
        <taxon>Basidiomycota</taxon>
        <taxon>Agaricomycotina</taxon>
        <taxon>Agaricomycetes</taxon>
        <taxon>Agaricomycetidae</taxon>
        <taxon>Agaricales</taxon>
        <taxon>Agaricineae</taxon>
        <taxon>Agaricaceae</taxon>
        <taxon>Macrolepiota</taxon>
    </lineage>
</organism>
<dbReference type="Proteomes" id="UP000807342">
    <property type="component" value="Unassembled WGS sequence"/>
</dbReference>
<dbReference type="PROSITE" id="PS50865">
    <property type="entry name" value="ZF_MYND_2"/>
    <property type="match status" value="1"/>
</dbReference>
<keyword evidence="1" id="KW-0479">Metal-binding</keyword>
<name>A0A9P5X853_9AGAR</name>
<dbReference type="SUPFAM" id="SSF144232">
    <property type="entry name" value="HIT/MYND zinc finger-like"/>
    <property type="match status" value="1"/>
</dbReference>
<dbReference type="Gene3D" id="6.10.140.2220">
    <property type="match status" value="1"/>
</dbReference>
<keyword evidence="3" id="KW-0862">Zinc</keyword>
<dbReference type="AlphaFoldDB" id="A0A9P5X853"/>
<dbReference type="InterPro" id="IPR002893">
    <property type="entry name" value="Znf_MYND"/>
</dbReference>
<dbReference type="PROSITE" id="PS00018">
    <property type="entry name" value="EF_HAND_1"/>
    <property type="match status" value="1"/>
</dbReference>
<dbReference type="OrthoDB" id="341421at2759"/>
<keyword evidence="2 4" id="KW-0863">Zinc-finger</keyword>
<evidence type="ECO:0000256" key="2">
    <source>
        <dbReference type="ARBA" id="ARBA00022771"/>
    </source>
</evidence>
<protein>
    <recommendedName>
        <fullName evidence="5">MYND-type domain-containing protein</fullName>
    </recommendedName>
</protein>
<keyword evidence="7" id="KW-1185">Reference proteome</keyword>
<evidence type="ECO:0000313" key="7">
    <source>
        <dbReference type="Proteomes" id="UP000807342"/>
    </source>
</evidence>
<reference evidence="6" key="1">
    <citation type="submission" date="2020-11" db="EMBL/GenBank/DDBJ databases">
        <authorList>
            <consortium name="DOE Joint Genome Institute"/>
            <person name="Ahrendt S."/>
            <person name="Riley R."/>
            <person name="Andreopoulos W."/>
            <person name="Labutti K."/>
            <person name="Pangilinan J."/>
            <person name="Ruiz-Duenas F.J."/>
            <person name="Barrasa J.M."/>
            <person name="Sanchez-Garcia M."/>
            <person name="Camarero S."/>
            <person name="Miyauchi S."/>
            <person name="Serrano A."/>
            <person name="Linde D."/>
            <person name="Babiker R."/>
            <person name="Drula E."/>
            <person name="Ayuso-Fernandez I."/>
            <person name="Pacheco R."/>
            <person name="Padilla G."/>
            <person name="Ferreira P."/>
            <person name="Barriuso J."/>
            <person name="Kellner H."/>
            <person name="Castanera R."/>
            <person name="Alfaro M."/>
            <person name="Ramirez L."/>
            <person name="Pisabarro A.G."/>
            <person name="Kuo A."/>
            <person name="Tritt A."/>
            <person name="Lipzen A."/>
            <person name="He G."/>
            <person name="Yan M."/>
            <person name="Ng V."/>
            <person name="Cullen D."/>
            <person name="Martin F."/>
            <person name="Rosso M.-N."/>
            <person name="Henrissat B."/>
            <person name="Hibbett D."/>
            <person name="Martinez A.T."/>
            <person name="Grigoriev I.V."/>
        </authorList>
    </citation>
    <scope>NUCLEOTIDE SEQUENCE</scope>
    <source>
        <strain evidence="6">MF-IS2</strain>
    </source>
</reference>
<sequence length="461" mass="52433">MVLVDGVEFDPDCFYNLAMELHNKGCPTEEVLEILDYFGTKVLSTPTVDEDPDDKLTREDMAHILRGMKVDVAPDTKLSTVRLQQRLHDALDVAQRYSEVFEDASGKIDPGTCPSWGDERDLARAFDRPLRRGLFKDDPSYDEREDAFPNLSCSVYVWAKVIASVVDTVCCVDEENLCVLILRIISTHAVDENTPLILVAYRVAHGRSVSSLKRYVSTEFKTEKGAIAPDMPATEQRFLEFYLALNATRLSDTFKLPEELVEERYKFGFILPTGELQPADVARLNEMKGCALCGEPGSSRCNGCKSIQYCSEGCQKEDWKVHKTLCRAVSSGNWVKITLEANPWADTMPGGYMGIINHPSNNVTITESEDLEKVPPNRYGDQYYLVKLQAPMVGPQAMILVYDVHRSFQLYFVREKNPIAFQAALWAMGDDPRRLYRWAQRIVDWEWRICFDCAPVYSPRW</sequence>
<evidence type="ECO:0000313" key="6">
    <source>
        <dbReference type="EMBL" id="KAF9445845.1"/>
    </source>
</evidence>
<comment type="caution">
    <text evidence="6">The sequence shown here is derived from an EMBL/GenBank/DDBJ whole genome shotgun (WGS) entry which is preliminary data.</text>
</comment>
<gene>
    <name evidence="6" type="ORF">P691DRAFT_777271</name>
</gene>
<evidence type="ECO:0000256" key="4">
    <source>
        <dbReference type="PROSITE-ProRule" id="PRU00134"/>
    </source>
</evidence>
<dbReference type="PROSITE" id="PS01360">
    <property type="entry name" value="ZF_MYND_1"/>
    <property type="match status" value="1"/>
</dbReference>
<dbReference type="GO" id="GO:0008270">
    <property type="term" value="F:zinc ion binding"/>
    <property type="evidence" value="ECO:0007669"/>
    <property type="project" value="UniProtKB-KW"/>
</dbReference>